<protein>
    <recommendedName>
        <fullName evidence="3">XRE family transcriptional regulator</fullName>
    </recommendedName>
</protein>
<dbReference type="OrthoDB" id="2065126at2"/>
<dbReference type="Proteomes" id="UP000267208">
    <property type="component" value="Chromosome"/>
</dbReference>
<gene>
    <name evidence="1" type="ORF">D1B17_03790</name>
</gene>
<sequence>MNNLDIRNEIRSNRLRNWEVAEKVGISDSRLSVWLRTPLNDERRQRVLEAIKKLTSEIHS</sequence>
<reference evidence="2" key="1">
    <citation type="submission" date="2018-08" db="EMBL/GenBank/DDBJ databases">
        <title>Genome of Lactobacillus sp. HBUAS52074.</title>
        <authorList>
            <person name="Guo Z."/>
            <person name="Zhang Z.D."/>
        </authorList>
    </citation>
    <scope>NUCLEOTIDE SEQUENCE [LARGE SCALE GENOMIC DNA]</scope>
    <source>
        <strain evidence="2">HBUAS52074</strain>
    </source>
</reference>
<proteinExistence type="predicted"/>
<dbReference type="EMBL" id="CP031933">
    <property type="protein sequence ID" value="AYE37800.1"/>
    <property type="molecule type" value="Genomic_DNA"/>
</dbReference>
<accession>A0A386PTU6</accession>
<keyword evidence="2" id="KW-1185">Reference proteome</keyword>
<dbReference type="AlphaFoldDB" id="A0A386PTU6"/>
<dbReference type="KEGG" id="lzh:D1B17_03790"/>
<dbReference type="RefSeq" id="WP_120142048.1">
    <property type="nucleotide sequence ID" value="NZ_CP031933.2"/>
</dbReference>
<name>A0A386PTU6_9LACO</name>
<evidence type="ECO:0000313" key="1">
    <source>
        <dbReference type="EMBL" id="AYE37800.1"/>
    </source>
</evidence>
<organism evidence="1 2">
    <name type="scientific">Companilactobacillus zhachilii</name>
    <dbReference type="NCBI Taxonomy" id="2304606"/>
    <lineage>
        <taxon>Bacteria</taxon>
        <taxon>Bacillati</taxon>
        <taxon>Bacillota</taxon>
        <taxon>Bacilli</taxon>
        <taxon>Lactobacillales</taxon>
        <taxon>Lactobacillaceae</taxon>
        <taxon>Companilactobacillus</taxon>
    </lineage>
</organism>
<evidence type="ECO:0008006" key="3">
    <source>
        <dbReference type="Google" id="ProtNLM"/>
    </source>
</evidence>
<evidence type="ECO:0000313" key="2">
    <source>
        <dbReference type="Proteomes" id="UP000267208"/>
    </source>
</evidence>